<dbReference type="AlphaFoldDB" id="A0A2H1VKL9"/>
<feature type="compositionally biased region" description="Basic residues" evidence="1">
    <location>
        <begin position="189"/>
        <end position="209"/>
    </location>
</feature>
<evidence type="ECO:0000313" key="2">
    <source>
        <dbReference type="EMBL" id="SOQ41341.1"/>
    </source>
</evidence>
<feature type="compositionally biased region" description="Low complexity" evidence="1">
    <location>
        <begin position="475"/>
        <end position="489"/>
    </location>
</feature>
<feature type="compositionally biased region" description="Basic and acidic residues" evidence="1">
    <location>
        <begin position="98"/>
        <end position="125"/>
    </location>
</feature>
<name>A0A2H1VKL9_SPOFR</name>
<feature type="region of interest" description="Disordered" evidence="1">
    <location>
        <begin position="277"/>
        <end position="328"/>
    </location>
</feature>
<sequence length="522" mass="56472">MGLKSNNFNTLDNFRYTTLTRIIPTRAGVKMREQCLPLFRAARRDVREAGLQALCLPPASPTTPGPDSPPRNCAPSPRRASPPRSRRSMSRAASRPRSSSESEREPTPERRKDRSVSKARSERRQSVAPKDSDDENIAYTSHIGIADDAVRTMRISGRSCMSFYTRQTKIRCVRCSHRATSPASGRNKPFVRGRGRTRGRRGGRPRGRGRQPAQAQRAMDNDTPTSGSETPVPGTTAERTLKLATPEKSPVKQPEAAPRLGLMGALRKPTLLVSPSTVVAPPKSFGSDASLPTLSASLGRSSLESSPKKKGRGRPRKQDKDKSTSSPDLFSEGKVVIAVCASRSAGGGEGASVSTPVPESFLQYRGPPGEVGSDSDLALSRMTATFVKWSQVRLLDKRFRVRFPVVARSLEVRPVYGNRLTPYYMELIKQVVKRGSSSSSSAWSQSCSSCTHYEDGASDHSCSMSSTDGSSFGDAPPSLSAGACSPAGGARPGRRARRTAHHTDVSDAEPTTPVKVYTYIPL</sequence>
<dbReference type="EMBL" id="ODYU01003048">
    <property type="protein sequence ID" value="SOQ41341.1"/>
    <property type="molecule type" value="Genomic_DNA"/>
</dbReference>
<accession>A0A2H1VKL9</accession>
<feature type="region of interest" description="Disordered" evidence="1">
    <location>
        <begin position="176"/>
        <end position="260"/>
    </location>
</feature>
<protein>
    <submittedName>
        <fullName evidence="2">SFRICE_022546</fullName>
    </submittedName>
</protein>
<feature type="compositionally biased region" description="Polar residues" evidence="1">
    <location>
        <begin position="460"/>
        <end position="470"/>
    </location>
</feature>
<evidence type="ECO:0000256" key="1">
    <source>
        <dbReference type="SAM" id="MobiDB-lite"/>
    </source>
</evidence>
<feature type="compositionally biased region" description="Pro residues" evidence="1">
    <location>
        <begin position="58"/>
        <end position="69"/>
    </location>
</feature>
<reference evidence="2" key="1">
    <citation type="submission" date="2016-07" db="EMBL/GenBank/DDBJ databases">
        <authorList>
            <person name="Bretaudeau A."/>
        </authorList>
    </citation>
    <scope>NUCLEOTIDE SEQUENCE</scope>
    <source>
        <strain evidence="2">Rice</strain>
        <tissue evidence="2">Whole body</tissue>
    </source>
</reference>
<proteinExistence type="predicted"/>
<organism evidence="2">
    <name type="scientific">Spodoptera frugiperda</name>
    <name type="common">Fall armyworm</name>
    <dbReference type="NCBI Taxonomy" id="7108"/>
    <lineage>
        <taxon>Eukaryota</taxon>
        <taxon>Metazoa</taxon>
        <taxon>Ecdysozoa</taxon>
        <taxon>Arthropoda</taxon>
        <taxon>Hexapoda</taxon>
        <taxon>Insecta</taxon>
        <taxon>Pterygota</taxon>
        <taxon>Neoptera</taxon>
        <taxon>Endopterygota</taxon>
        <taxon>Lepidoptera</taxon>
        <taxon>Glossata</taxon>
        <taxon>Ditrysia</taxon>
        <taxon>Noctuoidea</taxon>
        <taxon>Noctuidae</taxon>
        <taxon>Amphipyrinae</taxon>
        <taxon>Spodoptera</taxon>
    </lineage>
</organism>
<feature type="compositionally biased region" description="Low complexity" evidence="1">
    <location>
        <begin position="70"/>
        <end position="83"/>
    </location>
</feature>
<feature type="region of interest" description="Disordered" evidence="1">
    <location>
        <begin position="55"/>
        <end position="135"/>
    </location>
</feature>
<feature type="compositionally biased region" description="Low complexity" evidence="1">
    <location>
        <begin position="294"/>
        <end position="305"/>
    </location>
</feature>
<feature type="region of interest" description="Disordered" evidence="1">
    <location>
        <begin position="458"/>
        <end position="509"/>
    </location>
</feature>
<gene>
    <name evidence="2" type="ORF">SFRICE_022546</name>
</gene>